<evidence type="ECO:0000256" key="1">
    <source>
        <dbReference type="ARBA" id="ARBA00022821"/>
    </source>
</evidence>
<proteinExistence type="predicted"/>
<reference evidence="2 3" key="1">
    <citation type="journal article" date="2023" name="Plants (Basel)">
        <title>Bridging the Gap: Combining Genomics and Transcriptomics Approaches to Understand Stylosanthes scabra, an Orphan Legume from the Brazilian Caatinga.</title>
        <authorList>
            <person name="Ferreira-Neto J.R.C."/>
            <person name="da Silva M.D."/>
            <person name="Binneck E."/>
            <person name="de Melo N.F."/>
            <person name="da Silva R.H."/>
            <person name="de Melo A.L.T.M."/>
            <person name="Pandolfi V."/>
            <person name="Bustamante F.O."/>
            <person name="Brasileiro-Vidal A.C."/>
            <person name="Benko-Iseppon A.M."/>
        </authorList>
    </citation>
    <scope>NUCLEOTIDE SEQUENCE [LARGE SCALE GENOMIC DNA]</scope>
    <source>
        <tissue evidence="2">Leaves</tissue>
    </source>
</reference>
<dbReference type="SUPFAM" id="SSF52058">
    <property type="entry name" value="L domain-like"/>
    <property type="match status" value="1"/>
</dbReference>
<gene>
    <name evidence="2" type="ORF">PIB30_000092</name>
</gene>
<evidence type="ECO:0000313" key="2">
    <source>
        <dbReference type="EMBL" id="MED6118109.1"/>
    </source>
</evidence>
<sequence>MEELPKEVRHLTQLRLLNVSGCKRLRLIPRNVLSSLKFLEELYMLGCAIEWEAEDNNASLAELKNLHELKTLELQIKDASTFPKDLYHVAILWKKYRITVGNKYYSHMRSFNKKESCRSLDLSDLGASTEYKSMNDVVKMLLTNAEKLYLADLECVEDIYPGLNEDDSFPTQPYHMLKLIKVMKCNKLKNLLLFFPISNLSQLREIVIFKCQSMEAIIAEESTEIDTIKLPELCYLILLVSARCLKTLAWILFPHQH</sequence>
<keyword evidence="3" id="KW-1185">Reference proteome</keyword>
<accession>A0ABU6R2F7</accession>
<dbReference type="PANTHER" id="PTHR33463">
    <property type="entry name" value="NB-ARC DOMAIN-CONTAINING PROTEIN-RELATED"/>
    <property type="match status" value="1"/>
</dbReference>
<dbReference type="Proteomes" id="UP001341840">
    <property type="component" value="Unassembled WGS sequence"/>
</dbReference>
<dbReference type="EMBL" id="JASCZI010030209">
    <property type="protein sequence ID" value="MED6118109.1"/>
    <property type="molecule type" value="Genomic_DNA"/>
</dbReference>
<organism evidence="2 3">
    <name type="scientific">Stylosanthes scabra</name>
    <dbReference type="NCBI Taxonomy" id="79078"/>
    <lineage>
        <taxon>Eukaryota</taxon>
        <taxon>Viridiplantae</taxon>
        <taxon>Streptophyta</taxon>
        <taxon>Embryophyta</taxon>
        <taxon>Tracheophyta</taxon>
        <taxon>Spermatophyta</taxon>
        <taxon>Magnoliopsida</taxon>
        <taxon>eudicotyledons</taxon>
        <taxon>Gunneridae</taxon>
        <taxon>Pentapetalae</taxon>
        <taxon>rosids</taxon>
        <taxon>fabids</taxon>
        <taxon>Fabales</taxon>
        <taxon>Fabaceae</taxon>
        <taxon>Papilionoideae</taxon>
        <taxon>50 kb inversion clade</taxon>
        <taxon>dalbergioids sensu lato</taxon>
        <taxon>Dalbergieae</taxon>
        <taxon>Pterocarpus clade</taxon>
        <taxon>Stylosanthes</taxon>
    </lineage>
</organism>
<protein>
    <submittedName>
        <fullName evidence="2">Uncharacterized protein</fullName>
    </submittedName>
</protein>
<name>A0ABU6R2F7_9FABA</name>
<dbReference type="InterPro" id="IPR032675">
    <property type="entry name" value="LRR_dom_sf"/>
</dbReference>
<keyword evidence="1" id="KW-0611">Plant defense</keyword>
<comment type="caution">
    <text evidence="2">The sequence shown here is derived from an EMBL/GenBank/DDBJ whole genome shotgun (WGS) entry which is preliminary data.</text>
</comment>
<dbReference type="PANTHER" id="PTHR33463:SF198">
    <property type="entry name" value="RPP4C3"/>
    <property type="match status" value="1"/>
</dbReference>
<evidence type="ECO:0000313" key="3">
    <source>
        <dbReference type="Proteomes" id="UP001341840"/>
    </source>
</evidence>
<dbReference type="InterPro" id="IPR050905">
    <property type="entry name" value="Plant_NBS-LRR"/>
</dbReference>
<dbReference type="Gene3D" id="3.80.10.10">
    <property type="entry name" value="Ribonuclease Inhibitor"/>
    <property type="match status" value="1"/>
</dbReference>